<protein>
    <submittedName>
        <fullName evidence="3">Hemagglutinin-related protein</fullName>
    </submittedName>
</protein>
<dbReference type="Gene3D" id="2.130.10.10">
    <property type="entry name" value="YVTN repeat-like/Quinoprotein amine dehydrogenase"/>
    <property type="match status" value="1"/>
</dbReference>
<proteinExistence type="inferred from homology"/>
<sequence length="412" mass="43636">MTVKKPQETYSRRRFLATTAALAMATYAHGEEQPSANPASRRRAVAYVGTYTGAVGNGSNGEGIYLVEMDPQTGALSPARLAAKTPNPSWIAIHPSKKYLYAVNEIDDFRGNSGSVTAFAMQDDGDLRQLNVVSSAGAGPAYLSLDATGSYAFVANYGGGSVAVLPVSKDGSLQPAVDVHRDSMALGSTKAADAPPGSFAISGHDAPHAHMIAADPQNKFVLATDLGQDRIYIYRLDLGSGKLTPHETAPYAMLPSGDGPRHFTFHPNGRWLYSIQEESSTIVFFDYAPGKGTLAVQQTLSALPAGFAGSSFASEILVSPEGKFLYAANRLHDTIAAFAIGADGKLTLLGESSTLGDYPGQCRIEPNGNFLYVCNRRSDSITSFWMNHDSGLLTFSGQYASIGSPASITFLP</sequence>
<dbReference type="KEGG" id="abas:ACPOL_3513"/>
<dbReference type="InterPro" id="IPR015943">
    <property type="entry name" value="WD40/YVTN_repeat-like_dom_sf"/>
</dbReference>
<evidence type="ECO:0000256" key="1">
    <source>
        <dbReference type="ARBA" id="ARBA00005564"/>
    </source>
</evidence>
<dbReference type="AlphaFoldDB" id="A0A2Z5G0Z2"/>
<accession>A0A2Z5G0Z2</accession>
<comment type="similarity">
    <text evidence="1">Belongs to the cycloisomerase 2 family.</text>
</comment>
<dbReference type="Pfam" id="PF10282">
    <property type="entry name" value="Lactonase"/>
    <property type="match status" value="1"/>
</dbReference>
<dbReference type="PANTHER" id="PTHR30344:SF1">
    <property type="entry name" value="6-PHOSPHOGLUCONOLACTONASE"/>
    <property type="match status" value="1"/>
</dbReference>
<organism evidence="3 4">
    <name type="scientific">Acidisarcina polymorpha</name>
    <dbReference type="NCBI Taxonomy" id="2211140"/>
    <lineage>
        <taxon>Bacteria</taxon>
        <taxon>Pseudomonadati</taxon>
        <taxon>Acidobacteriota</taxon>
        <taxon>Terriglobia</taxon>
        <taxon>Terriglobales</taxon>
        <taxon>Acidobacteriaceae</taxon>
        <taxon>Acidisarcina</taxon>
    </lineage>
</organism>
<keyword evidence="2" id="KW-0313">Glucose metabolism</keyword>
<keyword evidence="4" id="KW-1185">Reference proteome</keyword>
<evidence type="ECO:0000313" key="3">
    <source>
        <dbReference type="EMBL" id="AXC12798.1"/>
    </source>
</evidence>
<dbReference type="EMBL" id="CP030840">
    <property type="protein sequence ID" value="AXC12798.1"/>
    <property type="molecule type" value="Genomic_DNA"/>
</dbReference>
<dbReference type="GO" id="GO:0005829">
    <property type="term" value="C:cytosol"/>
    <property type="evidence" value="ECO:0007669"/>
    <property type="project" value="TreeGrafter"/>
</dbReference>
<dbReference type="PROSITE" id="PS51318">
    <property type="entry name" value="TAT"/>
    <property type="match status" value="1"/>
</dbReference>
<dbReference type="GO" id="GO:0006006">
    <property type="term" value="P:glucose metabolic process"/>
    <property type="evidence" value="ECO:0007669"/>
    <property type="project" value="UniProtKB-KW"/>
</dbReference>
<dbReference type="SUPFAM" id="SSF51004">
    <property type="entry name" value="C-terminal (heme d1) domain of cytochrome cd1-nitrite reductase"/>
    <property type="match status" value="1"/>
</dbReference>
<dbReference type="InterPro" id="IPR011048">
    <property type="entry name" value="Haem_d1_sf"/>
</dbReference>
<dbReference type="OrthoDB" id="9790815at2"/>
<dbReference type="GO" id="GO:0017057">
    <property type="term" value="F:6-phosphogluconolactonase activity"/>
    <property type="evidence" value="ECO:0007669"/>
    <property type="project" value="TreeGrafter"/>
</dbReference>
<dbReference type="InterPro" id="IPR019405">
    <property type="entry name" value="Lactonase_7-beta_prop"/>
</dbReference>
<dbReference type="Proteomes" id="UP000253606">
    <property type="component" value="Chromosome"/>
</dbReference>
<gene>
    <name evidence="3" type="ORF">ACPOL_3513</name>
</gene>
<reference evidence="3 4" key="1">
    <citation type="journal article" date="2018" name="Front. Microbiol.">
        <title>Hydrolytic Capabilities as a Key to Environmental Success: Chitinolytic and Cellulolytic Acidobacteria From Acidic Sub-arctic Soils and Boreal Peatlands.</title>
        <authorList>
            <person name="Belova S.E."/>
            <person name="Ravin N.V."/>
            <person name="Pankratov T.A."/>
            <person name="Rakitin A.L."/>
            <person name="Ivanova A.A."/>
            <person name="Beletsky A.V."/>
            <person name="Mardanov A.V."/>
            <person name="Sinninghe Damste J.S."/>
            <person name="Dedysh S.N."/>
        </authorList>
    </citation>
    <scope>NUCLEOTIDE SEQUENCE [LARGE SCALE GENOMIC DNA]</scope>
    <source>
        <strain evidence="3 4">SBC82</strain>
    </source>
</reference>
<evidence type="ECO:0000256" key="2">
    <source>
        <dbReference type="ARBA" id="ARBA00022526"/>
    </source>
</evidence>
<dbReference type="InterPro" id="IPR006311">
    <property type="entry name" value="TAT_signal"/>
</dbReference>
<evidence type="ECO:0000313" key="4">
    <source>
        <dbReference type="Proteomes" id="UP000253606"/>
    </source>
</evidence>
<dbReference type="RefSeq" id="WP_114207920.1">
    <property type="nucleotide sequence ID" value="NZ_CP030840.1"/>
</dbReference>
<dbReference type="InterPro" id="IPR050282">
    <property type="entry name" value="Cycloisomerase_2"/>
</dbReference>
<name>A0A2Z5G0Z2_9BACT</name>
<dbReference type="PANTHER" id="PTHR30344">
    <property type="entry name" value="6-PHOSPHOGLUCONOLACTONASE-RELATED"/>
    <property type="match status" value="1"/>
</dbReference>
<keyword evidence="2" id="KW-0119">Carbohydrate metabolism</keyword>